<gene>
    <name evidence="5" type="ORF">SDC9_137123</name>
</gene>
<sequence length="225" mass="25663">MIDKDLSYYLKNSILVWNKLSIDEQGELVQSSALNCYQKGENLHGRESGCIGTMFVITGQLRVYILSDEGKEITLYRLYANDSCVLSASCVLANINFDVIIDAEVNSEVLMINSAVVSQVMKRNIYFECYIYKLTTERFSDVMWAMQQILFRSIDERLAACLWDASLHNADSVITVTHETLAKDIGSAREVVSRMLKYFENEGIVKLSRKGITITDKRKLRMLIK</sequence>
<reference evidence="5" key="1">
    <citation type="submission" date="2019-08" db="EMBL/GenBank/DDBJ databases">
        <authorList>
            <person name="Kucharzyk K."/>
            <person name="Murdoch R.W."/>
            <person name="Higgins S."/>
            <person name="Loffler F."/>
        </authorList>
    </citation>
    <scope>NUCLEOTIDE SEQUENCE</scope>
</reference>
<feature type="domain" description="HTH crp-type" evidence="4">
    <location>
        <begin position="152"/>
        <end position="218"/>
    </location>
</feature>
<evidence type="ECO:0000256" key="1">
    <source>
        <dbReference type="ARBA" id="ARBA00023015"/>
    </source>
</evidence>
<dbReference type="Gene3D" id="1.10.10.10">
    <property type="entry name" value="Winged helix-like DNA-binding domain superfamily/Winged helix DNA-binding domain"/>
    <property type="match status" value="1"/>
</dbReference>
<dbReference type="AlphaFoldDB" id="A0A645DL56"/>
<dbReference type="GO" id="GO:0006355">
    <property type="term" value="P:regulation of DNA-templated transcription"/>
    <property type="evidence" value="ECO:0007669"/>
    <property type="project" value="InterPro"/>
</dbReference>
<organism evidence="5">
    <name type="scientific">bioreactor metagenome</name>
    <dbReference type="NCBI Taxonomy" id="1076179"/>
    <lineage>
        <taxon>unclassified sequences</taxon>
        <taxon>metagenomes</taxon>
        <taxon>ecological metagenomes</taxon>
    </lineage>
</organism>
<dbReference type="InterPro" id="IPR014710">
    <property type="entry name" value="RmlC-like_jellyroll"/>
</dbReference>
<evidence type="ECO:0000259" key="4">
    <source>
        <dbReference type="PROSITE" id="PS51063"/>
    </source>
</evidence>
<dbReference type="InterPro" id="IPR018490">
    <property type="entry name" value="cNMP-bd_dom_sf"/>
</dbReference>
<protein>
    <recommendedName>
        <fullName evidence="4">HTH crp-type domain-containing protein</fullName>
    </recommendedName>
</protein>
<dbReference type="PROSITE" id="PS51063">
    <property type="entry name" value="HTH_CRP_2"/>
    <property type="match status" value="1"/>
</dbReference>
<evidence type="ECO:0000313" key="5">
    <source>
        <dbReference type="EMBL" id="MPM90007.1"/>
    </source>
</evidence>
<dbReference type="InterPro" id="IPR036388">
    <property type="entry name" value="WH-like_DNA-bd_sf"/>
</dbReference>
<dbReference type="SUPFAM" id="SSF51206">
    <property type="entry name" value="cAMP-binding domain-like"/>
    <property type="match status" value="1"/>
</dbReference>
<dbReference type="GO" id="GO:0003677">
    <property type="term" value="F:DNA binding"/>
    <property type="evidence" value="ECO:0007669"/>
    <property type="project" value="UniProtKB-KW"/>
</dbReference>
<dbReference type="SUPFAM" id="SSF46785">
    <property type="entry name" value="Winged helix' DNA-binding domain"/>
    <property type="match status" value="1"/>
</dbReference>
<keyword evidence="3" id="KW-0804">Transcription</keyword>
<keyword evidence="1" id="KW-0805">Transcription regulation</keyword>
<comment type="caution">
    <text evidence="5">The sequence shown here is derived from an EMBL/GenBank/DDBJ whole genome shotgun (WGS) entry which is preliminary data.</text>
</comment>
<proteinExistence type="predicted"/>
<dbReference type="InterPro" id="IPR012318">
    <property type="entry name" value="HTH_CRP"/>
</dbReference>
<dbReference type="SMART" id="SM00419">
    <property type="entry name" value="HTH_CRP"/>
    <property type="match status" value="1"/>
</dbReference>
<evidence type="ECO:0000256" key="3">
    <source>
        <dbReference type="ARBA" id="ARBA00023163"/>
    </source>
</evidence>
<dbReference type="Gene3D" id="2.60.120.10">
    <property type="entry name" value="Jelly Rolls"/>
    <property type="match status" value="1"/>
</dbReference>
<keyword evidence="2" id="KW-0238">DNA-binding</keyword>
<dbReference type="Pfam" id="PF13545">
    <property type="entry name" value="HTH_Crp_2"/>
    <property type="match status" value="1"/>
</dbReference>
<dbReference type="InterPro" id="IPR036390">
    <property type="entry name" value="WH_DNA-bd_sf"/>
</dbReference>
<accession>A0A645DL56</accession>
<name>A0A645DL56_9ZZZZ</name>
<evidence type="ECO:0000256" key="2">
    <source>
        <dbReference type="ARBA" id="ARBA00023125"/>
    </source>
</evidence>
<dbReference type="EMBL" id="VSSQ01037347">
    <property type="protein sequence ID" value="MPM90007.1"/>
    <property type="molecule type" value="Genomic_DNA"/>
</dbReference>